<dbReference type="EMBL" id="CAFBPU010000018">
    <property type="protein sequence ID" value="CAB5031588.1"/>
    <property type="molecule type" value="Genomic_DNA"/>
</dbReference>
<keyword evidence="1" id="KW-0812">Transmembrane</keyword>
<accession>A0A6J7KF67</accession>
<proteinExistence type="predicted"/>
<organism evidence="2">
    <name type="scientific">freshwater metagenome</name>
    <dbReference type="NCBI Taxonomy" id="449393"/>
    <lineage>
        <taxon>unclassified sequences</taxon>
        <taxon>metagenomes</taxon>
        <taxon>ecological metagenomes</taxon>
    </lineage>
</organism>
<gene>
    <name evidence="2" type="ORF">UFOPK3752_01857</name>
    <name evidence="3" type="ORF">UFOPK4150_01029</name>
</gene>
<keyword evidence="1" id="KW-0472">Membrane</keyword>
<reference evidence="2" key="1">
    <citation type="submission" date="2020-05" db="EMBL/GenBank/DDBJ databases">
        <authorList>
            <person name="Chiriac C."/>
            <person name="Salcher M."/>
            <person name="Ghai R."/>
            <person name="Kavagutti S V."/>
        </authorList>
    </citation>
    <scope>NUCLEOTIDE SEQUENCE</scope>
</reference>
<dbReference type="AlphaFoldDB" id="A0A6J7KF67"/>
<evidence type="ECO:0000256" key="1">
    <source>
        <dbReference type="SAM" id="Phobius"/>
    </source>
</evidence>
<keyword evidence="1" id="KW-1133">Transmembrane helix</keyword>
<evidence type="ECO:0000313" key="2">
    <source>
        <dbReference type="EMBL" id="CAB4954205.1"/>
    </source>
</evidence>
<evidence type="ECO:0000313" key="3">
    <source>
        <dbReference type="EMBL" id="CAB5031588.1"/>
    </source>
</evidence>
<name>A0A6J7KF67_9ZZZZ</name>
<sequence length="202" mass="20495">MVGFVGRGGVWDSWPMHFVRGRALVVPCAVVALMVLAGCSGGAAVIAEPSTVSVPSMALSPTGSVRSVRIDTSLTSIDKVIAKVGPQGEAVYGWNRLTGVTKLEGKSGTFEMLGNVHYVKGAGELGGFLTVTTANGSTLAMRFDGQATASADGASTSFDSGITVIGGTKDYVNASGTGHWAGSRSAELGGAVQFHAIVQLSS</sequence>
<dbReference type="EMBL" id="CAFBND010000098">
    <property type="protein sequence ID" value="CAB4954205.1"/>
    <property type="molecule type" value="Genomic_DNA"/>
</dbReference>
<protein>
    <submittedName>
        <fullName evidence="2">Unannotated protein</fullName>
    </submittedName>
</protein>
<feature type="transmembrane region" description="Helical" evidence="1">
    <location>
        <begin position="24"/>
        <end position="47"/>
    </location>
</feature>